<feature type="transmembrane region" description="Helical" evidence="6">
    <location>
        <begin position="169"/>
        <end position="186"/>
    </location>
</feature>
<dbReference type="PANTHER" id="PTHR11266">
    <property type="entry name" value="PEROXISOMAL MEMBRANE PROTEIN 2, PXMP2 MPV17"/>
    <property type="match status" value="1"/>
</dbReference>
<dbReference type="Pfam" id="PF04117">
    <property type="entry name" value="Mpv17_PMP22"/>
    <property type="match status" value="1"/>
</dbReference>
<dbReference type="PANTHER" id="PTHR11266:SF75">
    <property type="entry name" value="IP10007P-RELATED"/>
    <property type="match status" value="1"/>
</dbReference>
<proteinExistence type="inferred from homology"/>
<dbReference type="STRING" id="568069.A0A1J1IDX6"/>
<evidence type="ECO:0000313" key="7">
    <source>
        <dbReference type="EMBL" id="CRK96649.1"/>
    </source>
</evidence>
<evidence type="ECO:0000256" key="6">
    <source>
        <dbReference type="RuleBase" id="RU363053"/>
    </source>
</evidence>
<dbReference type="Proteomes" id="UP000183832">
    <property type="component" value="Unassembled WGS sequence"/>
</dbReference>
<evidence type="ECO:0000256" key="5">
    <source>
        <dbReference type="ARBA" id="ARBA00023136"/>
    </source>
</evidence>
<feature type="transmembrane region" description="Helical" evidence="6">
    <location>
        <begin position="145"/>
        <end position="163"/>
    </location>
</feature>
<dbReference type="GO" id="GO:0016020">
    <property type="term" value="C:membrane"/>
    <property type="evidence" value="ECO:0007669"/>
    <property type="project" value="UniProtKB-SubCell"/>
</dbReference>
<dbReference type="EMBL" id="CVRI01000044">
    <property type="protein sequence ID" value="CRK96649.1"/>
    <property type="molecule type" value="Genomic_DNA"/>
</dbReference>
<sequence>MNLLRLMFTFHKARRYAKSKAEPAFQIFRKHPITRGMASYLFIWPFGNTIQQIMSDQEKFDYWKIVRFGIYGALITAPSLYAWVKISTAMYPNANLRIACAKALIEQITYTPFAMTTFFFSMTWLETFSAAEAWAEVKTKFIPSYCIAITIWPVIGTINFAFIPERNRVLFVSCFSLLWTVYLAHVKNLERDKMMLTNKTKELENEK</sequence>
<feature type="transmembrane region" description="Helical" evidence="6">
    <location>
        <begin position="104"/>
        <end position="125"/>
    </location>
</feature>
<evidence type="ECO:0000313" key="8">
    <source>
        <dbReference type="Proteomes" id="UP000183832"/>
    </source>
</evidence>
<evidence type="ECO:0000256" key="2">
    <source>
        <dbReference type="ARBA" id="ARBA00006824"/>
    </source>
</evidence>
<feature type="transmembrane region" description="Helical" evidence="6">
    <location>
        <begin position="65"/>
        <end position="84"/>
    </location>
</feature>
<accession>A0A1J1IDX6</accession>
<keyword evidence="8" id="KW-1185">Reference proteome</keyword>
<comment type="similarity">
    <text evidence="2 6">Belongs to the peroxisomal membrane protein PXMP2/4 family.</text>
</comment>
<evidence type="ECO:0000256" key="3">
    <source>
        <dbReference type="ARBA" id="ARBA00022692"/>
    </source>
</evidence>
<gene>
    <name evidence="7" type="primary">similar to Mpv17-like protein</name>
    <name evidence="7" type="ORF">CLUMA_CG010054</name>
</gene>
<dbReference type="InterPro" id="IPR007248">
    <property type="entry name" value="Mpv17_PMP22"/>
</dbReference>
<comment type="subcellular location">
    <subcellularLocation>
        <location evidence="1">Membrane</location>
        <topology evidence="1">Multi-pass membrane protein</topology>
    </subcellularLocation>
</comment>
<protein>
    <submittedName>
        <fullName evidence="7">CLUMA_CG010054, isoform A</fullName>
    </submittedName>
</protein>
<dbReference type="AlphaFoldDB" id="A0A1J1IDX6"/>
<organism evidence="7 8">
    <name type="scientific">Clunio marinus</name>
    <dbReference type="NCBI Taxonomy" id="568069"/>
    <lineage>
        <taxon>Eukaryota</taxon>
        <taxon>Metazoa</taxon>
        <taxon>Ecdysozoa</taxon>
        <taxon>Arthropoda</taxon>
        <taxon>Hexapoda</taxon>
        <taxon>Insecta</taxon>
        <taxon>Pterygota</taxon>
        <taxon>Neoptera</taxon>
        <taxon>Endopterygota</taxon>
        <taxon>Diptera</taxon>
        <taxon>Nematocera</taxon>
        <taxon>Chironomoidea</taxon>
        <taxon>Chironomidae</taxon>
        <taxon>Clunio</taxon>
    </lineage>
</organism>
<keyword evidence="5 6" id="KW-0472">Membrane</keyword>
<name>A0A1J1IDX6_9DIPT</name>
<reference evidence="7 8" key="1">
    <citation type="submission" date="2015-04" db="EMBL/GenBank/DDBJ databases">
        <authorList>
            <person name="Syromyatnikov M.Y."/>
            <person name="Popov V.N."/>
        </authorList>
    </citation>
    <scope>NUCLEOTIDE SEQUENCE [LARGE SCALE GENOMIC DNA]</scope>
</reference>
<keyword evidence="4 6" id="KW-1133">Transmembrane helix</keyword>
<evidence type="ECO:0000256" key="4">
    <source>
        <dbReference type="ARBA" id="ARBA00022989"/>
    </source>
</evidence>
<dbReference type="GO" id="GO:0005739">
    <property type="term" value="C:mitochondrion"/>
    <property type="evidence" value="ECO:0007669"/>
    <property type="project" value="TreeGrafter"/>
</dbReference>
<evidence type="ECO:0000256" key="1">
    <source>
        <dbReference type="ARBA" id="ARBA00004141"/>
    </source>
</evidence>
<keyword evidence="3 6" id="KW-0812">Transmembrane</keyword>
<dbReference type="OrthoDB" id="430207at2759"/>